<proteinExistence type="predicted"/>
<dbReference type="SUPFAM" id="SSF56317">
    <property type="entry name" value="Carbon-nitrogen hydrolase"/>
    <property type="match status" value="1"/>
</dbReference>
<gene>
    <name evidence="3" type="ORF">KDK95_15285</name>
</gene>
<accession>A0A941ILJ3</accession>
<dbReference type="PROSITE" id="PS50263">
    <property type="entry name" value="CN_HYDROLASE"/>
    <property type="match status" value="1"/>
</dbReference>
<evidence type="ECO:0000313" key="4">
    <source>
        <dbReference type="Proteomes" id="UP000676325"/>
    </source>
</evidence>
<dbReference type="PANTHER" id="PTHR43674">
    <property type="entry name" value="NITRILASE C965.09-RELATED"/>
    <property type="match status" value="1"/>
</dbReference>
<organism evidence="3 4">
    <name type="scientific">Actinospica acidithermotolerans</name>
    <dbReference type="NCBI Taxonomy" id="2828514"/>
    <lineage>
        <taxon>Bacteria</taxon>
        <taxon>Bacillati</taxon>
        <taxon>Actinomycetota</taxon>
        <taxon>Actinomycetes</taxon>
        <taxon>Catenulisporales</taxon>
        <taxon>Actinospicaceae</taxon>
        <taxon>Actinospica</taxon>
    </lineage>
</organism>
<dbReference type="RefSeq" id="WP_212518821.1">
    <property type="nucleotide sequence ID" value="NZ_JAGSOH010000039.1"/>
</dbReference>
<evidence type="ECO:0000259" key="2">
    <source>
        <dbReference type="PROSITE" id="PS50263"/>
    </source>
</evidence>
<dbReference type="InterPro" id="IPR003010">
    <property type="entry name" value="C-N_Hydrolase"/>
</dbReference>
<name>A0A941ILJ3_9ACTN</name>
<dbReference type="InterPro" id="IPR050345">
    <property type="entry name" value="Aliph_Amidase/BUP"/>
</dbReference>
<comment type="caution">
    <text evidence="3">The sequence shown here is derived from an EMBL/GenBank/DDBJ whole genome shotgun (WGS) entry which is preliminary data.</text>
</comment>
<dbReference type="PANTHER" id="PTHR43674:SF2">
    <property type="entry name" value="BETA-UREIDOPROPIONASE"/>
    <property type="match status" value="1"/>
</dbReference>
<dbReference type="Proteomes" id="UP000676325">
    <property type="component" value="Unassembled WGS sequence"/>
</dbReference>
<protein>
    <submittedName>
        <fullName evidence="3">Hydrolase</fullName>
    </submittedName>
</protein>
<keyword evidence="1 3" id="KW-0378">Hydrolase</keyword>
<dbReference type="AlphaFoldDB" id="A0A941ILJ3"/>
<sequence length="277" mass="30527">MTRIVCRQLAPTLGDLPGNHRQILRVIEEETSAGTDVLVLPELVTSGYVFETVDEVDACAITPHDPLVSEWAAAIRGGSVVILGFAERGEDGLFYNGAMLLDAGGVLATYRKAHLWDDEKRFFTPGSQPPPVVETRFGRIGFMVCYDFEFPEFPRRCALEGAELIAVPTNWPLVRRPEGERPPEWHLAQAAARVNRVVIACCDRTGTERGQQWTEGTAIFDQYGWLASAASSSAGALADAEGAEHRAEYEADLAATRDKSFNPNNDLFGDRRPELYL</sequence>
<dbReference type="GO" id="GO:0033388">
    <property type="term" value="P:putrescine biosynthetic process from arginine"/>
    <property type="evidence" value="ECO:0007669"/>
    <property type="project" value="TreeGrafter"/>
</dbReference>
<dbReference type="InterPro" id="IPR036526">
    <property type="entry name" value="C-N_Hydrolase_sf"/>
</dbReference>
<feature type="domain" description="CN hydrolase" evidence="2">
    <location>
        <begin position="2"/>
        <end position="255"/>
    </location>
</feature>
<keyword evidence="4" id="KW-1185">Reference proteome</keyword>
<reference evidence="3" key="1">
    <citation type="submission" date="2021-04" db="EMBL/GenBank/DDBJ databases">
        <title>Genome based classification of Actinospica acidithermotolerans sp. nov., an actinobacterium isolated from an Indonesian hot spring.</title>
        <authorList>
            <person name="Kusuma A.B."/>
            <person name="Putra K.E."/>
            <person name="Nafisah S."/>
            <person name="Loh J."/>
            <person name="Nouioui I."/>
            <person name="Goodfellow M."/>
        </authorList>
    </citation>
    <scope>NUCLEOTIDE SEQUENCE</scope>
    <source>
        <strain evidence="3">MGRD01-02</strain>
    </source>
</reference>
<dbReference type="GO" id="GO:0050126">
    <property type="term" value="F:N-carbamoylputrescine amidase activity"/>
    <property type="evidence" value="ECO:0007669"/>
    <property type="project" value="TreeGrafter"/>
</dbReference>
<dbReference type="EMBL" id="JAGSOH010000039">
    <property type="protein sequence ID" value="MBR7827681.1"/>
    <property type="molecule type" value="Genomic_DNA"/>
</dbReference>
<dbReference type="Gene3D" id="3.60.110.10">
    <property type="entry name" value="Carbon-nitrogen hydrolase"/>
    <property type="match status" value="1"/>
</dbReference>
<evidence type="ECO:0000256" key="1">
    <source>
        <dbReference type="ARBA" id="ARBA00022801"/>
    </source>
</evidence>
<evidence type="ECO:0000313" key="3">
    <source>
        <dbReference type="EMBL" id="MBR7827681.1"/>
    </source>
</evidence>
<dbReference type="Pfam" id="PF00795">
    <property type="entry name" value="CN_hydrolase"/>
    <property type="match status" value="1"/>
</dbReference>